<protein>
    <recommendedName>
        <fullName evidence="9">Flagellar M-ring protein</fullName>
    </recommendedName>
</protein>
<dbReference type="PANTHER" id="PTHR30046:SF0">
    <property type="entry name" value="FLAGELLAR M-RING PROTEIN"/>
    <property type="match status" value="1"/>
</dbReference>
<dbReference type="InterPro" id="IPR013556">
    <property type="entry name" value="Flag_M-ring_C"/>
</dbReference>
<keyword evidence="6 11" id="KW-1133">Transmembrane helix</keyword>
<evidence type="ECO:0000256" key="6">
    <source>
        <dbReference type="ARBA" id="ARBA00022989"/>
    </source>
</evidence>
<evidence type="ECO:0000313" key="15">
    <source>
        <dbReference type="Proteomes" id="UP001216510"/>
    </source>
</evidence>
<keyword evidence="15" id="KW-1185">Reference proteome</keyword>
<keyword evidence="14" id="KW-0966">Cell projection</keyword>
<evidence type="ECO:0000256" key="9">
    <source>
        <dbReference type="PIRNR" id="PIRNR004862"/>
    </source>
</evidence>
<proteinExistence type="inferred from homology"/>
<keyword evidence="14" id="KW-0969">Cilium</keyword>
<evidence type="ECO:0000256" key="7">
    <source>
        <dbReference type="ARBA" id="ARBA00023136"/>
    </source>
</evidence>
<evidence type="ECO:0000256" key="5">
    <source>
        <dbReference type="ARBA" id="ARBA00022692"/>
    </source>
</evidence>
<dbReference type="PIRSF" id="PIRSF004862">
    <property type="entry name" value="FliF"/>
    <property type="match status" value="1"/>
</dbReference>
<comment type="function">
    <text evidence="9">The M ring may be actively involved in energy transduction.</text>
</comment>
<sequence length="595" mass="62851">MINTVKSAFGRWRGTSNGMPGVPPALMKNLYPLLLLAVGVTALVLMFLWKDQAGYKPVFGAREKVAAADMMSVLEAEQIPYRIHPDSGQVLVPDEMLGKVRMLLASKGVTAQLPAGLELMDKNDPLGVSQFVQDVRFRRGLEGELAQSIMTLEPIASARVHLSIAKSTSFVSSDGEKSSASVVVGLKPGRTLAPEHIAAVVNMVSGSVASLAPARVSLVDQAGNLLSSRVDLTDGFDATASGNESQKRIQEEIKGNIRGLLGPIMGEDNFKVSVTASVDNDKVEETVEKFGETPKVTSEAMRDEQDRNRMVMGVPGTLSNRPPQAADPAAPADAGADGAAAAPGAPGQLPDGTARKNATTRQYAYDRSIVQTKRARGRLEHQNVAVVLAQSAAMNPKTGFTAAELANIDKVLRNGLGINAERGDTLVVTAMNFPPKAAPVQWWEERDNIVDISGWASYALAALLGYFLVLRPLLRLLTNRLAPAGMTTAAPLALDTRSGTDRRTDAVALPAADAAAGTPAALGTSPAATVAGAPAAVEMSSSGMPVVPLLENYNLPPAGSPVDVMVDHLKVLAEKEPERVAEVVKQWMQKNGRAQ</sequence>
<evidence type="ECO:0000256" key="3">
    <source>
        <dbReference type="ARBA" id="ARBA00007971"/>
    </source>
</evidence>
<keyword evidence="4" id="KW-1003">Cell membrane</keyword>
<dbReference type="Pfam" id="PF01514">
    <property type="entry name" value="YscJ_FliF"/>
    <property type="match status" value="1"/>
</dbReference>
<evidence type="ECO:0000256" key="1">
    <source>
        <dbReference type="ARBA" id="ARBA00004117"/>
    </source>
</evidence>
<dbReference type="Gene3D" id="3.30.300.30">
    <property type="match status" value="1"/>
</dbReference>
<reference evidence="14 15" key="1">
    <citation type="submission" date="2023-02" db="EMBL/GenBank/DDBJ databases">
        <title>Gemone sequence of Telluria chitinolytica ACM 3522T.</title>
        <authorList>
            <person name="Frediansyah A."/>
            <person name="Miess H."/>
            <person name="Gross H."/>
        </authorList>
    </citation>
    <scope>NUCLEOTIDE SEQUENCE [LARGE SCALE GENOMIC DNA]</scope>
    <source>
        <strain evidence="14 15">ACM 3522</strain>
    </source>
</reference>
<accession>A0ABY8BDS1</accession>
<keyword evidence="8 9" id="KW-0975">Bacterial flagellum</keyword>
<dbReference type="InterPro" id="IPR006182">
    <property type="entry name" value="FliF_N_dom"/>
</dbReference>
<keyword evidence="5 11" id="KW-0812">Transmembrane</keyword>
<comment type="similarity">
    <text evidence="3 9">Belongs to the FliF family.</text>
</comment>
<dbReference type="PANTHER" id="PTHR30046">
    <property type="entry name" value="FLAGELLAR M-RING PROTEIN"/>
    <property type="match status" value="1"/>
</dbReference>
<feature type="domain" description="Flagellar M-ring N-terminal" evidence="12">
    <location>
        <begin position="53"/>
        <end position="227"/>
    </location>
</feature>
<evidence type="ECO:0000313" key="14">
    <source>
        <dbReference type="EMBL" id="WEF34066.1"/>
    </source>
</evidence>
<dbReference type="InterPro" id="IPR045851">
    <property type="entry name" value="AMP-bd_C_sf"/>
</dbReference>
<name>A0ABY8BDS1_9BURK</name>
<dbReference type="Pfam" id="PF08345">
    <property type="entry name" value="YscJ_FliF_C"/>
    <property type="match status" value="1"/>
</dbReference>
<dbReference type="NCBIfam" id="TIGR00206">
    <property type="entry name" value="fliF"/>
    <property type="match status" value="1"/>
</dbReference>
<dbReference type="InterPro" id="IPR043427">
    <property type="entry name" value="YscJ/FliF"/>
</dbReference>
<evidence type="ECO:0000256" key="11">
    <source>
        <dbReference type="SAM" id="Phobius"/>
    </source>
</evidence>
<dbReference type="RefSeq" id="WP_277416748.1">
    <property type="nucleotide sequence ID" value="NZ_CP119083.1"/>
</dbReference>
<feature type="region of interest" description="Disordered" evidence="10">
    <location>
        <begin position="314"/>
        <end position="360"/>
    </location>
</feature>
<feature type="domain" description="Flagellar M-ring C-terminal" evidence="13">
    <location>
        <begin position="261"/>
        <end position="433"/>
    </location>
</feature>
<evidence type="ECO:0000256" key="2">
    <source>
        <dbReference type="ARBA" id="ARBA00004651"/>
    </source>
</evidence>
<feature type="transmembrane region" description="Helical" evidence="11">
    <location>
        <begin position="30"/>
        <end position="49"/>
    </location>
</feature>
<evidence type="ECO:0000259" key="13">
    <source>
        <dbReference type="Pfam" id="PF08345"/>
    </source>
</evidence>
<keyword evidence="14" id="KW-0282">Flagellum</keyword>
<dbReference type="Proteomes" id="UP001216510">
    <property type="component" value="Chromosome"/>
</dbReference>
<organism evidence="14 15">
    <name type="scientific">Pseudoduganella chitinolytica</name>
    <dbReference type="NCBI Taxonomy" id="34070"/>
    <lineage>
        <taxon>Bacteria</taxon>
        <taxon>Pseudomonadati</taxon>
        <taxon>Pseudomonadota</taxon>
        <taxon>Betaproteobacteria</taxon>
        <taxon>Burkholderiales</taxon>
        <taxon>Oxalobacteraceae</taxon>
        <taxon>Telluria group</taxon>
        <taxon>Pseudoduganella</taxon>
    </lineage>
</organism>
<evidence type="ECO:0000256" key="10">
    <source>
        <dbReference type="SAM" id="MobiDB-lite"/>
    </source>
</evidence>
<evidence type="ECO:0000259" key="12">
    <source>
        <dbReference type="Pfam" id="PF01514"/>
    </source>
</evidence>
<gene>
    <name evidence="14" type="primary">fliF</name>
    <name evidence="14" type="ORF">PX653_04635</name>
</gene>
<dbReference type="EMBL" id="CP119083">
    <property type="protein sequence ID" value="WEF34066.1"/>
    <property type="molecule type" value="Genomic_DNA"/>
</dbReference>
<comment type="subcellular location">
    <subcellularLocation>
        <location evidence="1 9">Bacterial flagellum basal body</location>
    </subcellularLocation>
    <subcellularLocation>
        <location evidence="2">Cell membrane</location>
        <topology evidence="2">Multi-pass membrane protein</topology>
    </subcellularLocation>
</comment>
<evidence type="ECO:0000256" key="4">
    <source>
        <dbReference type="ARBA" id="ARBA00022475"/>
    </source>
</evidence>
<evidence type="ECO:0000256" key="8">
    <source>
        <dbReference type="ARBA" id="ARBA00023143"/>
    </source>
</evidence>
<keyword evidence="7 11" id="KW-0472">Membrane</keyword>
<dbReference type="InterPro" id="IPR000067">
    <property type="entry name" value="FlgMring_FliF"/>
</dbReference>
<dbReference type="PRINTS" id="PR01009">
    <property type="entry name" value="FLGMRINGFLIF"/>
</dbReference>
<feature type="compositionally biased region" description="Low complexity" evidence="10">
    <location>
        <begin position="322"/>
        <end position="352"/>
    </location>
</feature>